<dbReference type="InterPro" id="IPR005532">
    <property type="entry name" value="SUMF_dom"/>
</dbReference>
<reference evidence="3" key="2">
    <citation type="journal article" date="2022" name="Microbiol. Resour. Announc.">
        <title>Metagenome Sequencing to Explore Phylogenomics of Terrestrial Cyanobacteria.</title>
        <authorList>
            <person name="Ward R.D."/>
            <person name="Stajich J.E."/>
            <person name="Johansen J.R."/>
            <person name="Huntemann M."/>
            <person name="Clum A."/>
            <person name="Foster B."/>
            <person name="Foster B."/>
            <person name="Roux S."/>
            <person name="Palaniappan K."/>
            <person name="Varghese N."/>
            <person name="Mukherjee S."/>
            <person name="Reddy T.B.K."/>
            <person name="Daum C."/>
            <person name="Copeland A."/>
            <person name="Chen I.A."/>
            <person name="Ivanova N.N."/>
            <person name="Kyrpides N.C."/>
            <person name="Shapiro N."/>
            <person name="Eloe-Fadrosh E.A."/>
            <person name="Pietrasiak N."/>
        </authorList>
    </citation>
    <scope>NUCLEOTIDE SEQUENCE</scope>
    <source>
        <strain evidence="3">GSE-NOS-MK-12-04C</strain>
    </source>
</reference>
<dbReference type="NCBIfam" id="NF041121">
    <property type="entry name" value="SAV_2336_NTERM"/>
    <property type="match status" value="1"/>
</dbReference>
<dbReference type="GO" id="GO:0120147">
    <property type="term" value="F:formylglycine-generating oxidase activity"/>
    <property type="evidence" value="ECO:0007669"/>
    <property type="project" value="TreeGrafter"/>
</dbReference>
<feature type="region of interest" description="Disordered" evidence="1">
    <location>
        <begin position="38"/>
        <end position="102"/>
    </location>
</feature>
<dbReference type="PANTHER" id="PTHR23150">
    <property type="entry name" value="SULFATASE MODIFYING FACTOR 1, 2"/>
    <property type="match status" value="1"/>
</dbReference>
<dbReference type="Pfam" id="PF03781">
    <property type="entry name" value="FGE-sulfatase"/>
    <property type="match status" value="1"/>
</dbReference>
<evidence type="ECO:0000313" key="4">
    <source>
        <dbReference type="Proteomes" id="UP000729701"/>
    </source>
</evidence>
<feature type="compositionally biased region" description="Low complexity" evidence="1">
    <location>
        <begin position="88"/>
        <end position="99"/>
    </location>
</feature>
<comment type="caution">
    <text evidence="3">The sequence shown here is derived from an EMBL/GenBank/DDBJ whole genome shotgun (WGS) entry which is preliminary data.</text>
</comment>
<dbReference type="Gene3D" id="3.90.1580.10">
    <property type="entry name" value="paralog of FGE (formylglycine-generating enzyme)"/>
    <property type="match status" value="1"/>
</dbReference>
<dbReference type="InterPro" id="IPR042095">
    <property type="entry name" value="SUMF_sf"/>
</dbReference>
<organism evidence="3 4">
    <name type="scientific">Cyanomargarita calcarea GSE-NOS-MK-12-04C</name>
    <dbReference type="NCBI Taxonomy" id="2839659"/>
    <lineage>
        <taxon>Bacteria</taxon>
        <taxon>Bacillati</taxon>
        <taxon>Cyanobacteriota</taxon>
        <taxon>Cyanophyceae</taxon>
        <taxon>Nostocales</taxon>
        <taxon>Cyanomargaritaceae</taxon>
        <taxon>Cyanomargarita</taxon>
    </lineage>
</organism>
<dbReference type="InterPro" id="IPR016187">
    <property type="entry name" value="CTDL_fold"/>
</dbReference>
<dbReference type="AlphaFoldDB" id="A0A951QIE9"/>
<dbReference type="SUPFAM" id="SSF56436">
    <property type="entry name" value="C-type lectin-like"/>
    <property type="match status" value="1"/>
</dbReference>
<proteinExistence type="predicted"/>
<protein>
    <submittedName>
        <fullName evidence="3">SUMF1/EgtB/PvdO family nonheme iron enzyme</fullName>
    </submittedName>
</protein>
<reference evidence="3" key="1">
    <citation type="submission" date="2021-05" db="EMBL/GenBank/DDBJ databases">
        <authorList>
            <person name="Pietrasiak N."/>
            <person name="Ward R."/>
            <person name="Stajich J.E."/>
            <person name="Kurbessoian T."/>
        </authorList>
    </citation>
    <scope>NUCLEOTIDE SEQUENCE</scope>
    <source>
        <strain evidence="3">GSE-NOS-MK-12-04C</strain>
    </source>
</reference>
<name>A0A951QIE9_9CYAN</name>
<dbReference type="EMBL" id="JAHHGZ010000001">
    <property type="protein sequence ID" value="MBW4665926.1"/>
    <property type="molecule type" value="Genomic_DNA"/>
</dbReference>
<feature type="compositionally biased region" description="Pro residues" evidence="1">
    <location>
        <begin position="72"/>
        <end position="87"/>
    </location>
</feature>
<dbReference type="PANTHER" id="PTHR23150:SF19">
    <property type="entry name" value="FORMYLGLYCINE-GENERATING ENZYME"/>
    <property type="match status" value="1"/>
</dbReference>
<evidence type="ECO:0000259" key="2">
    <source>
        <dbReference type="Pfam" id="PF03781"/>
    </source>
</evidence>
<evidence type="ECO:0000313" key="3">
    <source>
        <dbReference type="EMBL" id="MBW4665926.1"/>
    </source>
</evidence>
<dbReference type="Proteomes" id="UP000729701">
    <property type="component" value="Unassembled WGS sequence"/>
</dbReference>
<sequence length="864" mass="97127">MDDLIAKLVQELGLTAEEITDILWLALLQWQSTKKPPTYNFVPPLKPNPDTPSPTDKLDSSQHPGSSNPDVKPNPPKAPLYPRPPQSPSKSPLPQESLPFPVPNARAIRNSRELLRSLRPLMQRVPSQTSWILDEEATVQCFAETRLWLPQRKPKQEPWFELALVIDASPSMLIWQRHVIELQRLLAQTGAFRDVRTWSLDVNSNGKLYLHPKLRAQVNYQAPRSPEELIDPTRRRLILVVSDCISTLWQSGTVTTALKIWAEHGPMALVQMLPESLWDRTALSEVPKVRLHSLVPGMTNQKLLVVRRDRWRKTTSRDIKVPVLTLEPPITSLWSQMVAGKGNIRAPGLLFSLVEQTSFHLIETISVDLPSEERVQRFRVFSSSIARRLAGLLAACPVVSLPVIRIIQDAMVPQSQQVHVAEVLLSGLFGLATSIKADTHPDEIEYRFYDEGIRGILLDSTPAPDTFKVLSKWIEERLGKSLDDFIAILTNPQSNSALVEQTQPFAGVAIEVLKRQGGSYARFAADLELRLLPPIPAPPSFTEGFPPIQTFEFEVATITIEDETEPSSGPNLQPFEFEVATIELKKSGFLGRETELRVKPSRQRATRFSEDLGNGIQLEMVLIPEGSFLMGSPENELERLSCESPQHRVNISSFCMGKYPVTLAQWQSVASLPQVKRKLNPDPSRFIGANRPVERVSWYDASEFCDRLSRYTEKPYRLPSEAEWEYACRAGTTTPFHFGETIISELANYNGEVTYAAGSKGVYRQETTPVGSFGVANAFGLYDMHGNTCEWCADYWHKNYKGAPSEGNAWSSSGDNDNQMRVLRGGSWNDRPASCRSAYRFRYSAFNESYIGFRVVCGLPPKTL</sequence>
<evidence type="ECO:0000256" key="1">
    <source>
        <dbReference type="SAM" id="MobiDB-lite"/>
    </source>
</evidence>
<accession>A0A951QIE9</accession>
<feature type="domain" description="Sulfatase-modifying factor enzyme-like" evidence="2">
    <location>
        <begin position="619"/>
        <end position="856"/>
    </location>
</feature>
<gene>
    <name evidence="3" type="ORF">KME60_00425</name>
</gene>
<dbReference type="InterPro" id="IPR047738">
    <property type="entry name" value="SAV_2336-like_N"/>
</dbReference>
<dbReference type="InterPro" id="IPR051043">
    <property type="entry name" value="Sulfatase_Mod_Factor_Kinase"/>
</dbReference>